<gene>
    <name evidence="5" type="ORF">D0Y65_018865</name>
</gene>
<feature type="domain" description="Bet v I/Major latex protein" evidence="4">
    <location>
        <begin position="1"/>
        <end position="154"/>
    </location>
</feature>
<dbReference type="GO" id="GO:0010427">
    <property type="term" value="F:abscisic acid binding"/>
    <property type="evidence" value="ECO:0007669"/>
    <property type="project" value="InterPro"/>
</dbReference>
<dbReference type="Proteomes" id="UP000289340">
    <property type="component" value="Chromosome 7"/>
</dbReference>
<dbReference type="GO" id="GO:0006952">
    <property type="term" value="P:defense response"/>
    <property type="evidence" value="ECO:0007669"/>
    <property type="project" value="UniProtKB-KW"/>
</dbReference>
<dbReference type="GO" id="GO:0009738">
    <property type="term" value="P:abscisic acid-activated signaling pathway"/>
    <property type="evidence" value="ECO:0007669"/>
    <property type="project" value="InterPro"/>
</dbReference>
<accession>A0A445K155</accession>
<comment type="caution">
    <text evidence="5">The sequence shown here is derived from an EMBL/GenBank/DDBJ whole genome shotgun (WGS) entry which is preliminary data.</text>
</comment>
<dbReference type="GO" id="GO:0004864">
    <property type="term" value="F:protein phosphatase inhibitor activity"/>
    <property type="evidence" value="ECO:0007669"/>
    <property type="project" value="InterPro"/>
</dbReference>
<dbReference type="PRINTS" id="PR00634">
    <property type="entry name" value="BETALLERGEN"/>
</dbReference>
<keyword evidence="3" id="KW-0568">Pathogenesis-related protein</keyword>
<dbReference type="InterPro" id="IPR000916">
    <property type="entry name" value="Bet_v_I/MLP"/>
</dbReference>
<proteinExistence type="inferred from homology"/>
<dbReference type="InterPro" id="IPR024949">
    <property type="entry name" value="Bet_v_I_allergen"/>
</dbReference>
<dbReference type="PANTHER" id="PTHR31213:SF184">
    <property type="entry name" value="PATHOGENESIS-RELATED PROTEIN BET V I FAMILY PROTEIN"/>
    <property type="match status" value="1"/>
</dbReference>
<evidence type="ECO:0000256" key="2">
    <source>
        <dbReference type="ARBA" id="ARBA00022821"/>
    </source>
</evidence>
<dbReference type="CDD" id="cd07816">
    <property type="entry name" value="Bet_v1-like"/>
    <property type="match status" value="1"/>
</dbReference>
<keyword evidence="2" id="KW-0611">Plant defense</keyword>
<dbReference type="InterPro" id="IPR023393">
    <property type="entry name" value="START-like_dom_sf"/>
</dbReference>
<dbReference type="Pfam" id="PF00407">
    <property type="entry name" value="Bet_v_1"/>
    <property type="match status" value="1"/>
</dbReference>
<dbReference type="SUPFAM" id="SSF55961">
    <property type="entry name" value="Bet v1-like"/>
    <property type="match status" value="1"/>
</dbReference>
<evidence type="ECO:0000256" key="1">
    <source>
        <dbReference type="ARBA" id="ARBA00009744"/>
    </source>
</evidence>
<dbReference type="InterPro" id="IPR050279">
    <property type="entry name" value="Plant_def-hormone_signal"/>
</dbReference>
<evidence type="ECO:0000256" key="3">
    <source>
        <dbReference type="ARBA" id="ARBA00023265"/>
    </source>
</evidence>
<dbReference type="SMR" id="A0A445K155"/>
<sequence length="160" mass="17979">MGITTFTQEYSSSVAPSRMFKALIVDSRNLLPKLLPQFVKDVNVIQGDGEAGSIEQVNFNEDNPFKYLKHRIDVLDKDNLVCKYTMIEGDPLGDKLESIGYEVKFEATSDGGCLCKMTSNYNTIGEFDVKEEEVKEGRESGIAVYRVVESYLLENPQVYA</sequence>
<dbReference type="AlphaFoldDB" id="A0A445K155"/>
<name>A0A445K155_GLYSO</name>
<evidence type="ECO:0000313" key="6">
    <source>
        <dbReference type="Proteomes" id="UP000289340"/>
    </source>
</evidence>
<dbReference type="GO" id="GO:0005634">
    <property type="term" value="C:nucleus"/>
    <property type="evidence" value="ECO:0007669"/>
    <property type="project" value="TreeGrafter"/>
</dbReference>
<dbReference type="PANTHER" id="PTHR31213">
    <property type="entry name" value="OS08G0374000 PROTEIN-RELATED"/>
    <property type="match status" value="1"/>
</dbReference>
<protein>
    <submittedName>
        <fullName evidence="5">Pathogenesis-related protein STH-2</fullName>
    </submittedName>
</protein>
<dbReference type="FunFam" id="3.30.530.20:FF:000007">
    <property type="entry name" value="Major pollen allergen Bet v 1-A"/>
    <property type="match status" value="1"/>
</dbReference>
<dbReference type="Gene3D" id="3.30.530.20">
    <property type="match status" value="1"/>
</dbReference>
<keyword evidence="6" id="KW-1185">Reference proteome</keyword>
<dbReference type="GO" id="GO:0038023">
    <property type="term" value="F:signaling receptor activity"/>
    <property type="evidence" value="ECO:0007669"/>
    <property type="project" value="InterPro"/>
</dbReference>
<evidence type="ECO:0000313" key="5">
    <source>
        <dbReference type="EMBL" id="RZC04460.1"/>
    </source>
</evidence>
<reference evidence="5 6" key="1">
    <citation type="submission" date="2018-09" db="EMBL/GenBank/DDBJ databases">
        <title>A high-quality reference genome of wild soybean provides a powerful tool to mine soybean genomes.</title>
        <authorList>
            <person name="Xie M."/>
            <person name="Chung C.Y.L."/>
            <person name="Li M.-W."/>
            <person name="Wong F.-L."/>
            <person name="Chan T.-F."/>
            <person name="Lam H.-M."/>
        </authorList>
    </citation>
    <scope>NUCLEOTIDE SEQUENCE [LARGE SCALE GENOMIC DNA]</scope>
    <source>
        <strain evidence="6">cv. W05</strain>
        <tissue evidence="5">Hypocotyl of etiolated seedlings</tissue>
    </source>
</reference>
<evidence type="ECO:0000259" key="4">
    <source>
        <dbReference type="Pfam" id="PF00407"/>
    </source>
</evidence>
<dbReference type="EMBL" id="QZWG01000007">
    <property type="protein sequence ID" value="RZC04460.1"/>
    <property type="molecule type" value="Genomic_DNA"/>
</dbReference>
<dbReference type="GO" id="GO:0005737">
    <property type="term" value="C:cytoplasm"/>
    <property type="evidence" value="ECO:0007669"/>
    <property type="project" value="TreeGrafter"/>
</dbReference>
<comment type="similarity">
    <text evidence="1">Belongs to the BetVI family.</text>
</comment>
<dbReference type="Gramene" id="XM_028385839.1">
    <property type="protein sequence ID" value="XP_028241640.1"/>
    <property type="gene ID" value="LOC114420002"/>
</dbReference>
<organism evidence="5 6">
    <name type="scientific">Glycine soja</name>
    <name type="common">Wild soybean</name>
    <dbReference type="NCBI Taxonomy" id="3848"/>
    <lineage>
        <taxon>Eukaryota</taxon>
        <taxon>Viridiplantae</taxon>
        <taxon>Streptophyta</taxon>
        <taxon>Embryophyta</taxon>
        <taxon>Tracheophyta</taxon>
        <taxon>Spermatophyta</taxon>
        <taxon>Magnoliopsida</taxon>
        <taxon>eudicotyledons</taxon>
        <taxon>Gunneridae</taxon>
        <taxon>Pentapetalae</taxon>
        <taxon>rosids</taxon>
        <taxon>fabids</taxon>
        <taxon>Fabales</taxon>
        <taxon>Fabaceae</taxon>
        <taxon>Papilionoideae</taxon>
        <taxon>50 kb inversion clade</taxon>
        <taxon>NPAAA clade</taxon>
        <taxon>indigoferoid/millettioid clade</taxon>
        <taxon>Phaseoleae</taxon>
        <taxon>Glycine</taxon>
        <taxon>Glycine subgen. Soja</taxon>
    </lineage>
</organism>